<evidence type="ECO:0000313" key="3">
    <source>
        <dbReference type="Proteomes" id="UP001374535"/>
    </source>
</evidence>
<name>A0AAQ3NBX6_VIGMU</name>
<accession>A0AAQ3NBX6</accession>
<protein>
    <submittedName>
        <fullName evidence="2">Uncharacterized protein</fullName>
    </submittedName>
</protein>
<proteinExistence type="predicted"/>
<dbReference type="AlphaFoldDB" id="A0AAQ3NBX6"/>
<evidence type="ECO:0000313" key="2">
    <source>
        <dbReference type="EMBL" id="WVZ06247.1"/>
    </source>
</evidence>
<keyword evidence="3" id="KW-1185">Reference proteome</keyword>
<sequence>MPTTRNDSHRRATTLPASARRHSCPTKKTCDDPVRTPDRDCHQFNKNSNIRKLFSKNKNSHNYVLKCLRPPLNNIVIHSFIAEQLAGNYLNAFTKRIKLNTNYILTRLLLFFSL</sequence>
<feature type="region of interest" description="Disordered" evidence="1">
    <location>
        <begin position="1"/>
        <end position="32"/>
    </location>
</feature>
<organism evidence="2 3">
    <name type="scientific">Vigna mungo</name>
    <name type="common">Black gram</name>
    <name type="synonym">Phaseolus mungo</name>
    <dbReference type="NCBI Taxonomy" id="3915"/>
    <lineage>
        <taxon>Eukaryota</taxon>
        <taxon>Viridiplantae</taxon>
        <taxon>Streptophyta</taxon>
        <taxon>Embryophyta</taxon>
        <taxon>Tracheophyta</taxon>
        <taxon>Spermatophyta</taxon>
        <taxon>Magnoliopsida</taxon>
        <taxon>eudicotyledons</taxon>
        <taxon>Gunneridae</taxon>
        <taxon>Pentapetalae</taxon>
        <taxon>rosids</taxon>
        <taxon>fabids</taxon>
        <taxon>Fabales</taxon>
        <taxon>Fabaceae</taxon>
        <taxon>Papilionoideae</taxon>
        <taxon>50 kb inversion clade</taxon>
        <taxon>NPAAA clade</taxon>
        <taxon>indigoferoid/millettioid clade</taxon>
        <taxon>Phaseoleae</taxon>
        <taxon>Vigna</taxon>
    </lineage>
</organism>
<dbReference type="Proteomes" id="UP001374535">
    <property type="component" value="Chromosome 6"/>
</dbReference>
<dbReference type="EMBL" id="CP144695">
    <property type="protein sequence ID" value="WVZ06247.1"/>
    <property type="molecule type" value="Genomic_DNA"/>
</dbReference>
<gene>
    <name evidence="2" type="ORF">V8G54_019593</name>
</gene>
<feature type="compositionally biased region" description="Basic and acidic residues" evidence="1">
    <location>
        <begin position="1"/>
        <end position="10"/>
    </location>
</feature>
<evidence type="ECO:0000256" key="1">
    <source>
        <dbReference type="SAM" id="MobiDB-lite"/>
    </source>
</evidence>
<reference evidence="2 3" key="1">
    <citation type="journal article" date="2023" name="Life. Sci Alliance">
        <title>Evolutionary insights into 3D genome organization and epigenetic landscape of Vigna mungo.</title>
        <authorList>
            <person name="Junaid A."/>
            <person name="Singh B."/>
            <person name="Bhatia S."/>
        </authorList>
    </citation>
    <scope>NUCLEOTIDE SEQUENCE [LARGE SCALE GENOMIC DNA]</scope>
    <source>
        <strain evidence="2">Urdbean</strain>
    </source>
</reference>